<dbReference type="Proteomes" id="UP001151760">
    <property type="component" value="Unassembled WGS sequence"/>
</dbReference>
<reference evidence="1" key="2">
    <citation type="submission" date="2022-01" db="EMBL/GenBank/DDBJ databases">
        <authorList>
            <person name="Yamashiro T."/>
            <person name="Shiraishi A."/>
            <person name="Satake H."/>
            <person name="Nakayama K."/>
        </authorList>
    </citation>
    <scope>NUCLEOTIDE SEQUENCE</scope>
</reference>
<accession>A0ABQ4WL32</accession>
<dbReference type="Pfam" id="PF14223">
    <property type="entry name" value="Retrotran_gag_2"/>
    <property type="match status" value="1"/>
</dbReference>
<dbReference type="GO" id="GO:0016301">
    <property type="term" value="F:kinase activity"/>
    <property type="evidence" value="ECO:0007669"/>
    <property type="project" value="UniProtKB-KW"/>
</dbReference>
<protein>
    <submittedName>
        <fullName evidence="1">Hybrid signal transduction histidine kinase M</fullName>
    </submittedName>
</protein>
<name>A0ABQ4WL32_9ASTR</name>
<organism evidence="1 2">
    <name type="scientific">Tanacetum coccineum</name>
    <dbReference type="NCBI Taxonomy" id="301880"/>
    <lineage>
        <taxon>Eukaryota</taxon>
        <taxon>Viridiplantae</taxon>
        <taxon>Streptophyta</taxon>
        <taxon>Embryophyta</taxon>
        <taxon>Tracheophyta</taxon>
        <taxon>Spermatophyta</taxon>
        <taxon>Magnoliopsida</taxon>
        <taxon>eudicotyledons</taxon>
        <taxon>Gunneridae</taxon>
        <taxon>Pentapetalae</taxon>
        <taxon>asterids</taxon>
        <taxon>campanulids</taxon>
        <taxon>Asterales</taxon>
        <taxon>Asteraceae</taxon>
        <taxon>Asteroideae</taxon>
        <taxon>Anthemideae</taxon>
        <taxon>Anthemidinae</taxon>
        <taxon>Tanacetum</taxon>
    </lineage>
</organism>
<reference evidence="1" key="1">
    <citation type="journal article" date="2022" name="Int. J. Mol. Sci.">
        <title>Draft Genome of Tanacetum Coccineum: Genomic Comparison of Closely Related Tanacetum-Family Plants.</title>
        <authorList>
            <person name="Yamashiro T."/>
            <person name="Shiraishi A."/>
            <person name="Nakayama K."/>
            <person name="Satake H."/>
        </authorList>
    </citation>
    <scope>NUCLEOTIDE SEQUENCE</scope>
</reference>
<keyword evidence="1" id="KW-0808">Transferase</keyword>
<comment type="caution">
    <text evidence="1">The sequence shown here is derived from an EMBL/GenBank/DDBJ whole genome shotgun (WGS) entry which is preliminary data.</text>
</comment>
<proteinExistence type="predicted"/>
<sequence length="320" mass="34851">MLQARLVVEHPRTTKDAWDLITELAKDNKRSRTIALKAELRSLKLGDMSMDTYFRKIGSITTILTSIGSPVTSEDVVKFALEGLPDMYDNVCGIIHHRDPFPDLKTTRVTLITEEMRLKSKSLSTHGLFVIFSYGSYGRIRGSCRFGNDCKFVYDSNAKTGDTCGSQISGNNTEDLLVKLLGKLGINNSVQNSNGTGHVTKATNSASVHVATQHVSLIAFQATTSPTTVSPGPPYYAPQPTSYLSVPPDFSYPPTQLFSPAQQFYPAQPVSYSVVSPARQAQPSAHPELARPMVTSGQETALPHAFTAGTLHDPTTGTWK</sequence>
<keyword evidence="2" id="KW-1185">Reference proteome</keyword>
<keyword evidence="1" id="KW-0418">Kinase</keyword>
<evidence type="ECO:0000313" key="1">
    <source>
        <dbReference type="EMBL" id="GJS53572.1"/>
    </source>
</evidence>
<gene>
    <name evidence="1" type="ORF">Tco_0626934</name>
</gene>
<evidence type="ECO:0000313" key="2">
    <source>
        <dbReference type="Proteomes" id="UP001151760"/>
    </source>
</evidence>
<dbReference type="EMBL" id="BQNB010008735">
    <property type="protein sequence ID" value="GJS53572.1"/>
    <property type="molecule type" value="Genomic_DNA"/>
</dbReference>
<dbReference type="PANTHER" id="PTHR47481">
    <property type="match status" value="1"/>
</dbReference>
<dbReference type="PANTHER" id="PTHR47481:SF41">
    <property type="entry name" value="COPIA-LIKE POLYPROTEIN_RETROTRANSPOSON"/>
    <property type="match status" value="1"/>
</dbReference>